<dbReference type="GO" id="GO:1902533">
    <property type="term" value="P:positive regulation of intracellular signal transduction"/>
    <property type="evidence" value="ECO:0007669"/>
    <property type="project" value="UniProtKB-ARBA"/>
</dbReference>
<dbReference type="GeneID" id="14869515"/>
<proteinExistence type="inferred from homology"/>
<dbReference type="STRING" id="1054147.F4Q2M5"/>
<evidence type="ECO:0000313" key="6">
    <source>
        <dbReference type="EMBL" id="EGG17492.1"/>
    </source>
</evidence>
<name>F4Q2M5_CACFS</name>
<dbReference type="GO" id="GO:0005737">
    <property type="term" value="C:cytoplasm"/>
    <property type="evidence" value="ECO:0007669"/>
    <property type="project" value="UniProtKB-ARBA"/>
</dbReference>
<dbReference type="OMA" id="YQRQSMQ"/>
<dbReference type="RefSeq" id="XP_004355976.1">
    <property type="nucleotide sequence ID" value="XM_004355923.1"/>
</dbReference>
<reference evidence="7" key="1">
    <citation type="journal article" date="2011" name="Genome Res.">
        <title>Phylogeny-wide analysis of social amoeba genomes highlights ancient origins for complex intercellular communication.</title>
        <authorList>
            <person name="Heidel A.J."/>
            <person name="Lawal H.M."/>
            <person name="Felder M."/>
            <person name="Schilde C."/>
            <person name="Helps N.R."/>
            <person name="Tunggal B."/>
            <person name="Rivero F."/>
            <person name="John U."/>
            <person name="Schleicher M."/>
            <person name="Eichinger L."/>
            <person name="Platzer M."/>
            <person name="Noegel A.A."/>
            <person name="Schaap P."/>
            <person name="Gloeckner G."/>
        </authorList>
    </citation>
    <scope>NUCLEOTIDE SEQUENCE [LARGE SCALE GENOMIC DNA]</scope>
    <source>
        <strain evidence="7">SH3</strain>
    </source>
</reference>
<keyword evidence="2 4" id="KW-0853">WD repeat</keyword>
<evidence type="ECO:0000256" key="1">
    <source>
        <dbReference type="ARBA" id="ARBA00007191"/>
    </source>
</evidence>
<dbReference type="OrthoDB" id="7668193at2759"/>
<dbReference type="SMART" id="SM00320">
    <property type="entry name" value="WD40"/>
    <property type="match status" value="5"/>
</dbReference>
<dbReference type="FunFam" id="3.30.450.30:FF:000004">
    <property type="entry name" value="ragulator complex protein LAMTOR2"/>
    <property type="match status" value="1"/>
</dbReference>
<dbReference type="PROSITE" id="PS50294">
    <property type="entry name" value="WD_REPEATS_REGION"/>
    <property type="match status" value="1"/>
</dbReference>
<sequence>MSVSPTLDTETAPDPFFVLRGHRSFINSIVFDRSNSNLLFSGSGDGELRCWNIEEKKCVAQVARAHPEGGTLALQSTHFNTLLSQGRDGTIRQWTIAESSLQLVSSLETNSISLGKFTSMITALPIFNNNNNNNNVDNNIPNLDRLSINNSSVNDQNNLISISSDEVGGQVEIWDLGSKTMVAKVNGSSDSDKLGMAMSMKMVNHIDHGYFNLYAGFENGGLYMWDSRNLEQPIIATPKLHQEPLLSFDIQSDSGVSGSGDTSIIEFKSNFESRNFDIVQKHVINHNGIADVKIRGDGRIFATAGWDKRVRIFSFRKHCPLAILRNHTESIYTIDFSSDNVLASAGKDGRIALCDKYRLVLYIYTKKEKERMLRSKVIPQVLQQASNSNDVKGVLLMKEDGSLIACSDSNDHNTAKIVSAISSSIWTSYNRNDELQYQLVDCEEGRLVITKVAKLLLCIYAEPTVEFGLLKTKATKLREYLQEPLSQVEQV</sequence>
<keyword evidence="3" id="KW-0677">Repeat</keyword>
<dbReference type="InterPro" id="IPR001680">
    <property type="entry name" value="WD40_rpt"/>
</dbReference>
<dbReference type="SUPFAM" id="SSF103196">
    <property type="entry name" value="Roadblock/LC7 domain"/>
    <property type="match status" value="1"/>
</dbReference>
<dbReference type="Pfam" id="PF00400">
    <property type="entry name" value="WD40"/>
    <property type="match status" value="3"/>
</dbReference>
<dbReference type="EMBL" id="GL883021">
    <property type="protein sequence ID" value="EGG17492.1"/>
    <property type="molecule type" value="Genomic_DNA"/>
</dbReference>
<dbReference type="SMART" id="SM00960">
    <property type="entry name" value="Robl_LC7"/>
    <property type="match status" value="1"/>
</dbReference>
<dbReference type="Gene3D" id="3.30.450.30">
    <property type="entry name" value="Dynein light chain 2a, cytoplasmic"/>
    <property type="match status" value="1"/>
</dbReference>
<gene>
    <name evidence="6" type="primary">gnb1l</name>
    <name evidence="6" type="ORF">DFA_08488</name>
</gene>
<accession>F4Q2M5</accession>
<dbReference type="InterPro" id="IPR004942">
    <property type="entry name" value="Roadblock/LAMTOR2_dom"/>
</dbReference>
<feature type="repeat" description="WD" evidence="4">
    <location>
        <begin position="19"/>
        <end position="61"/>
    </location>
</feature>
<dbReference type="KEGG" id="dfa:DFA_08488"/>
<evidence type="ECO:0000313" key="7">
    <source>
        <dbReference type="Proteomes" id="UP000007797"/>
    </source>
</evidence>
<dbReference type="PANTHER" id="PTHR19854">
    <property type="entry name" value="TRANSDUCIN BETA-LIKE 3"/>
    <property type="match status" value="1"/>
</dbReference>
<dbReference type="PROSITE" id="PS50082">
    <property type="entry name" value="WD_REPEATS_2"/>
    <property type="match status" value="1"/>
</dbReference>
<feature type="domain" description="Roadblock/LAMTOR2" evidence="5">
    <location>
        <begin position="378"/>
        <end position="461"/>
    </location>
</feature>
<dbReference type="InterPro" id="IPR036322">
    <property type="entry name" value="WD40_repeat_dom_sf"/>
</dbReference>
<comment type="similarity">
    <text evidence="1">Belongs to the GAMAD family.</text>
</comment>
<dbReference type="AlphaFoldDB" id="F4Q2M5"/>
<keyword evidence="7" id="KW-1185">Reference proteome</keyword>
<dbReference type="Gene3D" id="2.130.10.10">
    <property type="entry name" value="YVTN repeat-like/Quinoprotein amine dehydrogenase"/>
    <property type="match status" value="2"/>
</dbReference>
<dbReference type="PANTHER" id="PTHR19854:SF1">
    <property type="entry name" value="GUANINE NUCLEOTIDE-BINDING PROTEIN SUBUNIT BETA-LIKE PROTEIN 1"/>
    <property type="match status" value="1"/>
</dbReference>
<dbReference type="Proteomes" id="UP000007797">
    <property type="component" value="Unassembled WGS sequence"/>
</dbReference>
<dbReference type="InterPro" id="IPR015943">
    <property type="entry name" value="WD40/YVTN_repeat-like_dom_sf"/>
</dbReference>
<dbReference type="SUPFAM" id="SSF50978">
    <property type="entry name" value="WD40 repeat-like"/>
    <property type="match status" value="1"/>
</dbReference>
<dbReference type="Pfam" id="PF03259">
    <property type="entry name" value="Robl_LC7"/>
    <property type="match status" value="1"/>
</dbReference>
<evidence type="ECO:0000256" key="2">
    <source>
        <dbReference type="ARBA" id="ARBA00022574"/>
    </source>
</evidence>
<protein>
    <submittedName>
        <fullName evidence="6">Guanine nucleotide-binding protein subunit beta-like protein 1</fullName>
    </submittedName>
</protein>
<evidence type="ECO:0000256" key="4">
    <source>
        <dbReference type="PROSITE-ProRule" id="PRU00221"/>
    </source>
</evidence>
<evidence type="ECO:0000259" key="5">
    <source>
        <dbReference type="SMART" id="SM00960"/>
    </source>
</evidence>
<evidence type="ECO:0000256" key="3">
    <source>
        <dbReference type="ARBA" id="ARBA00022737"/>
    </source>
</evidence>
<organism evidence="6 7">
    <name type="scientific">Cavenderia fasciculata</name>
    <name type="common">Slime mold</name>
    <name type="synonym">Dictyostelium fasciculatum</name>
    <dbReference type="NCBI Taxonomy" id="261658"/>
    <lineage>
        <taxon>Eukaryota</taxon>
        <taxon>Amoebozoa</taxon>
        <taxon>Evosea</taxon>
        <taxon>Eumycetozoa</taxon>
        <taxon>Dictyostelia</taxon>
        <taxon>Acytosteliales</taxon>
        <taxon>Cavenderiaceae</taxon>
        <taxon>Cavenderia</taxon>
    </lineage>
</organism>